<dbReference type="GO" id="GO:0005829">
    <property type="term" value="C:cytosol"/>
    <property type="evidence" value="ECO:0007669"/>
    <property type="project" value="GOC"/>
</dbReference>
<evidence type="ECO:0000256" key="3">
    <source>
        <dbReference type="ARBA" id="ARBA00022927"/>
    </source>
</evidence>
<keyword evidence="12" id="KW-1185">Reference proteome</keyword>
<evidence type="ECO:0000313" key="12">
    <source>
        <dbReference type="Proteomes" id="UP001161017"/>
    </source>
</evidence>
<feature type="region of interest" description="Disordered" evidence="7">
    <location>
        <begin position="1071"/>
        <end position="1102"/>
    </location>
</feature>
<evidence type="ECO:0000256" key="7">
    <source>
        <dbReference type="SAM" id="MobiDB-lite"/>
    </source>
</evidence>
<evidence type="ECO:0008006" key="13">
    <source>
        <dbReference type="Google" id="ProtNLM"/>
    </source>
</evidence>
<dbReference type="GO" id="GO:0000139">
    <property type="term" value="C:Golgi membrane"/>
    <property type="evidence" value="ECO:0007669"/>
    <property type="project" value="UniProtKB-SubCell"/>
</dbReference>
<feature type="domain" description="DOP1-like middle TPR" evidence="9">
    <location>
        <begin position="385"/>
        <end position="613"/>
    </location>
</feature>
<dbReference type="PANTHER" id="PTHR14042">
    <property type="entry name" value="DOPEY-RELATED"/>
    <property type="match status" value="1"/>
</dbReference>
<comment type="similarity">
    <text evidence="6">Belongs to the DOP1 family.</text>
</comment>
<dbReference type="GO" id="GO:0006895">
    <property type="term" value="P:Golgi to endosome transport"/>
    <property type="evidence" value="ECO:0007669"/>
    <property type="project" value="InterPro"/>
</dbReference>
<dbReference type="GO" id="GO:0015031">
    <property type="term" value="P:protein transport"/>
    <property type="evidence" value="ECO:0007669"/>
    <property type="project" value="UniProtKB-KW"/>
</dbReference>
<comment type="subcellular location">
    <subcellularLocation>
        <location evidence="1">Golgi apparatus membrane</location>
        <topology evidence="1">Peripheral membrane protein</topology>
    </subcellularLocation>
</comment>
<evidence type="ECO:0000259" key="8">
    <source>
        <dbReference type="Pfam" id="PF04118"/>
    </source>
</evidence>
<evidence type="ECO:0000256" key="1">
    <source>
        <dbReference type="ARBA" id="ARBA00004395"/>
    </source>
</evidence>
<name>A0AA43QNL1_9LECA</name>
<evidence type="ECO:0000313" key="11">
    <source>
        <dbReference type="EMBL" id="MDI1489786.1"/>
    </source>
</evidence>
<sequence length="1877" mass="207544">MPGDMNPAQRPASPVVVDDKTGKKDKNFRRYASAVERALSVFDTALQEWADYIAFLNRLLKALQTKPSGVDEVPYSAIVAKRLSQCLNSTLPPGVHQKALDVYSVVFAVLGKDGLSKELHRYLPGLSPVLSFAVLTVKPGLLKLFEDYILPLKSAVLQPALKAIILALLPGLEEEGSDEFERTLTLLNHFRDNLSRSRTGDGDSIGSSNERVFWQSLFLTTITSSSRRQGALAYLLRSLPKLDPGPPLPAGNGEIEKPSIDDVPESSPHVQAITSPEPGLLIRCFAAGLQDDQLLTQRGFLDLLVTNMPLSSAVLQRVSSQDLELLMTAAASVVARREMSLNRRLWVWLLGQAAPQDTSDKATDSPDSGSSKAPAGSGRETPTQYFRRYGFTPLRNSLLKGLRTGSAVAAVRAKPFRICLSLMDRWEVGGLIVPQVFRPAMESLYDYKTSAPTPESFSELLRSANVLFDGIQSHLIWREIVSYLDEALDMHQLTRDGGNLQSTTRALDLVTFVIKTFNIREEDMLTTHLPNALIVTLASLERLAAQSTYFESSQGARVYSSSLAIAAFLLDQIPPRAFQPPTKTVQKSPAIPAASNDPEAAMIDVSQEIRNWYKGLDPNENTVDCSLEDRELGAIAIPLTTRLLVKALSRSDAHMAPNIELSLLKKLMEKGSSQSEVDIELLLDTLISSSSNAISGETSLPILLEQVAVLEFLFRDVANEQWLSDHRVRMILRDIIKSLWACVSPSAPRHNVEAIRCLWRVHAMCPDDRLVEATVTGLMQRHEEGPSQSSPNIDGARKLTTIWSHSTSLSAQVPKRGKQLQRMHSLADVRLERLEYSPEVLARPLLLLLDALDKPSGELSVYVRSWLQSLPSLSWIVDLLAMHLDASPFMDGLRKQSKSETLGEEVEAEALGQIEEIIYYIHTISNILAMPSTNVSSAVAAQISVPSIVKSLSTETNEVPNKEAHESPDEGATLRDYLLQASIFMLQQLLLKSKNNNPKAQQLNRASALLLQRLVSITDSSPHDKSGLQGILIRLLSESVQQKDIQLQMILIDDLTVVLKQSSAPPQLLVNGDIRRASKEDRRSMSQVSLAEKPEKDHHPKVVSGPDPLLLDCVILGLSSTDSQGALEHWVRFLEVCLPLFATNTFQVMLPLTECLGRGIESIFHILQDMFANPMAEVSLGSEPIQSISTLFNGLEQVLARGHDQILADESRSSSQKSPEQVQGFFGNMVSGVFTSEAQASRSGTANNRLTILLCFKDAVKVAFRIWSWGDDRHGVPATSALTSASFNYTSIRLKNRTRRALEHLFSAEALECLETLIEAWQFGGAQSDNVINLLNTLEASRPKNTVPTLFNAIYSRTNPAVLATQHKSTLTSEVSDVQLASFLINYTRSMDDDALDEIWADCMSFSKDVLGNPMPHRQILPLLLEFISVLGVKIDNTNFGEQRRMRKDVGDLFVRLLAAIFTIKPITFSHAVQPSDSDTVGALDSTRSSGFHSTSPNTDVVVILALILPKMIKLLIDTDRIATATSTISLQILMPAFHWKNFPNNITIHTLRIVQALSRVSEISKVWKKDVAEAFNDSRFFSSKPLSLVVEGWIPILRQWALIDRDRMAELLSRLSAPASAGIMFGVGASSARLEADRKAQLNLRRIALLTLSCSDDAFVINMSSFQEKVAELLNATAASSPSSVTRGEIYMVLRALILKNSAVHLASLWPIINAELFEALSSIGQIASRETYNITSILQAAKLLDTLLMIAPDDFQLSEWLFITDTTDAVYRSQNWKPVSLADSLAELLDSESSSLNSASVPFHTESETGVRRPMLRWENTHHLPREKLLDQVLRPFLRQLSINSFESTYQMESVDKQACHDELLKDLFDDSTLV</sequence>
<evidence type="ECO:0000256" key="5">
    <source>
        <dbReference type="ARBA" id="ARBA00023136"/>
    </source>
</evidence>
<keyword evidence="3" id="KW-0653">Protein transport</keyword>
<dbReference type="InterPro" id="IPR016024">
    <property type="entry name" value="ARM-type_fold"/>
</dbReference>
<evidence type="ECO:0000259" key="10">
    <source>
        <dbReference type="Pfam" id="PF24598"/>
    </source>
</evidence>
<dbReference type="GO" id="GO:0005768">
    <property type="term" value="C:endosome"/>
    <property type="evidence" value="ECO:0007669"/>
    <property type="project" value="TreeGrafter"/>
</dbReference>
<comment type="caution">
    <text evidence="11">The sequence shown here is derived from an EMBL/GenBank/DDBJ whole genome shotgun (WGS) entry which is preliminary data.</text>
</comment>
<dbReference type="Pfam" id="PF24598">
    <property type="entry name" value="DOP1_C"/>
    <property type="match status" value="1"/>
</dbReference>
<dbReference type="InterPro" id="IPR056457">
    <property type="entry name" value="DOP1_C"/>
</dbReference>
<dbReference type="InterPro" id="IPR007249">
    <property type="entry name" value="DOP1_N"/>
</dbReference>
<keyword evidence="5" id="KW-0472">Membrane</keyword>
<protein>
    <recommendedName>
        <fullName evidence="13">Dopey N-terminal domain-containing protein</fullName>
    </recommendedName>
</protein>
<dbReference type="GO" id="GO:0005802">
    <property type="term" value="C:trans-Golgi network"/>
    <property type="evidence" value="ECO:0007669"/>
    <property type="project" value="TreeGrafter"/>
</dbReference>
<feature type="region of interest" description="Disordered" evidence="7">
    <location>
        <begin position="356"/>
        <end position="383"/>
    </location>
</feature>
<organism evidence="11 12">
    <name type="scientific">Ramalina farinacea</name>
    <dbReference type="NCBI Taxonomy" id="258253"/>
    <lineage>
        <taxon>Eukaryota</taxon>
        <taxon>Fungi</taxon>
        <taxon>Dikarya</taxon>
        <taxon>Ascomycota</taxon>
        <taxon>Pezizomycotina</taxon>
        <taxon>Lecanoromycetes</taxon>
        <taxon>OSLEUM clade</taxon>
        <taxon>Lecanoromycetidae</taxon>
        <taxon>Lecanorales</taxon>
        <taxon>Lecanorineae</taxon>
        <taxon>Ramalinaceae</taxon>
        <taxon>Ramalina</taxon>
    </lineage>
</organism>
<dbReference type="Pfam" id="PF24597">
    <property type="entry name" value="TPR_DOP1_M"/>
    <property type="match status" value="1"/>
</dbReference>
<keyword evidence="4" id="KW-0333">Golgi apparatus</keyword>
<dbReference type="InterPro" id="IPR056458">
    <property type="entry name" value="TPR_DOP1_M"/>
</dbReference>
<feature type="domain" description="DOP1-like C-terminal" evidence="10">
    <location>
        <begin position="1383"/>
        <end position="1853"/>
    </location>
</feature>
<dbReference type="EMBL" id="JAPUFD010000010">
    <property type="protein sequence ID" value="MDI1489786.1"/>
    <property type="molecule type" value="Genomic_DNA"/>
</dbReference>
<evidence type="ECO:0000259" key="9">
    <source>
        <dbReference type="Pfam" id="PF24597"/>
    </source>
</evidence>
<keyword evidence="2" id="KW-0813">Transport</keyword>
<dbReference type="InterPro" id="IPR040314">
    <property type="entry name" value="DOP1"/>
</dbReference>
<reference evidence="11" key="1">
    <citation type="journal article" date="2023" name="Genome Biol. Evol.">
        <title>First Whole Genome Sequence and Flow Cytometry Genome Size Data for the Lichen-Forming Fungus Ramalina farinacea (Ascomycota).</title>
        <authorList>
            <person name="Llewellyn T."/>
            <person name="Mian S."/>
            <person name="Hill R."/>
            <person name="Leitch I.J."/>
            <person name="Gaya E."/>
        </authorList>
    </citation>
    <scope>NUCLEOTIDE SEQUENCE</scope>
    <source>
        <strain evidence="11">LIQ254RAFAR</strain>
    </source>
</reference>
<feature type="region of interest" description="Disordered" evidence="7">
    <location>
        <begin position="1"/>
        <end position="21"/>
    </location>
</feature>
<dbReference type="SUPFAM" id="SSF48371">
    <property type="entry name" value="ARM repeat"/>
    <property type="match status" value="1"/>
</dbReference>
<dbReference type="Pfam" id="PF04118">
    <property type="entry name" value="Dopey_N"/>
    <property type="match status" value="1"/>
</dbReference>
<dbReference type="Proteomes" id="UP001161017">
    <property type="component" value="Unassembled WGS sequence"/>
</dbReference>
<gene>
    <name evidence="11" type="ORF">OHK93_000984</name>
</gene>
<evidence type="ECO:0000256" key="4">
    <source>
        <dbReference type="ARBA" id="ARBA00023034"/>
    </source>
</evidence>
<dbReference type="PANTHER" id="PTHR14042:SF24">
    <property type="entry name" value="PROTEIN DOPEY-1 HOMOLOG"/>
    <property type="match status" value="1"/>
</dbReference>
<feature type="domain" description="DOP1 N-terminal" evidence="8">
    <location>
        <begin position="25"/>
        <end position="353"/>
    </location>
</feature>
<proteinExistence type="inferred from homology"/>
<evidence type="ECO:0000256" key="6">
    <source>
        <dbReference type="ARBA" id="ARBA00046326"/>
    </source>
</evidence>
<feature type="compositionally biased region" description="Basic and acidic residues" evidence="7">
    <location>
        <begin position="1073"/>
        <end position="1084"/>
    </location>
</feature>
<evidence type="ECO:0000256" key="2">
    <source>
        <dbReference type="ARBA" id="ARBA00022448"/>
    </source>
</evidence>
<accession>A0AA43QNL1</accession>